<keyword evidence="5 11" id="KW-0479">Metal-binding</keyword>
<sequence length="653" mass="70456">MRRMYEVRARKFSYNGTTMYDLLKTIDDPAALRRLDRRQLQPLADELRAFVLDSVSQTGGHLSSNLGTVELTIALHYVFDTPRDRIVWDVGHQTYPHKILTGRRDQMHTLRQLGGISGFPKRDESEYDTFGTAHSSTSISAALGMAIASKLQGDNRTGIAVIGDGAMTAGMAFEAMNNAGVEDDVPLLVILNDNDMSISPPVGALNRHLARLMSGRFYAAARAGVERVLRVAPPMLDLARKLEEHAKGMIVPATLFEEFGFNYIGPIDGHDLDSLIPTLQNIKELRGPQFLHVVTKKGQGYKLAEADPVLYHGPGKFNPAEGIKPATTPSKKTYTQVFGEWLCDAAELDARVVGITPAMREGSGMVEFEKRFPDRYFDVGIAEQHAVTFAGGLAAEGMKPVVAIYSTFLQRAYDQLIHDVALQNLPVVFAIDRAGLVGADGATHAGAYDLAFLRCIPNMTVMAASDENECRQMLYTALQQPNPTAVRYPRGAGTGVATVKQMAALPLGKGEIRRETSQPAGKRIAILAFGTMVAPSLAAAEQLDATVANMRFVKPLDAALVRQLAETHDAIVTIEEGCVMGGAGSACVEALLESGVMRPVLQLGLPDRFIDHGDPAKLLAACGLDAAGITKSIRERFLSSGAVGGQSSVKRVA</sequence>
<gene>
    <name evidence="11" type="primary">dxs</name>
    <name evidence="13" type="ordered locus">Bphyt_6781</name>
</gene>
<evidence type="ECO:0000256" key="3">
    <source>
        <dbReference type="ARBA" id="ARBA00011738"/>
    </source>
</evidence>
<feature type="binding site" evidence="11">
    <location>
        <begin position="133"/>
        <end position="135"/>
    </location>
    <ligand>
        <name>thiamine diphosphate</name>
        <dbReference type="ChEBI" id="CHEBI:58937"/>
    </ligand>
</feature>
<dbReference type="NCBIfam" id="NF003933">
    <property type="entry name" value="PRK05444.2-2"/>
    <property type="match status" value="1"/>
</dbReference>
<dbReference type="Proteomes" id="UP000001739">
    <property type="component" value="Chromosome 2"/>
</dbReference>
<dbReference type="Gene3D" id="3.40.50.970">
    <property type="match status" value="2"/>
</dbReference>
<evidence type="ECO:0000256" key="1">
    <source>
        <dbReference type="ARBA" id="ARBA00004980"/>
    </source>
</evidence>
<evidence type="ECO:0000256" key="2">
    <source>
        <dbReference type="ARBA" id="ARBA00011081"/>
    </source>
</evidence>
<keyword evidence="8 11" id="KW-0786">Thiamine pyrophosphate</keyword>
<dbReference type="GO" id="GO:0008661">
    <property type="term" value="F:1-deoxy-D-xylulose-5-phosphate synthase activity"/>
    <property type="evidence" value="ECO:0007669"/>
    <property type="project" value="UniProtKB-UniRule"/>
</dbReference>
<dbReference type="Pfam" id="PF13292">
    <property type="entry name" value="DXP_synthase_N"/>
    <property type="match status" value="1"/>
</dbReference>
<evidence type="ECO:0000256" key="10">
    <source>
        <dbReference type="ARBA" id="ARBA00055605"/>
    </source>
</evidence>
<proteinExistence type="inferred from homology"/>
<dbReference type="PROSITE" id="PS00802">
    <property type="entry name" value="TRANSKETOLASE_2"/>
    <property type="match status" value="1"/>
</dbReference>
<keyword evidence="7 11" id="KW-0784">Thiamine biosynthesis</keyword>
<keyword evidence="4 11" id="KW-0808">Transferase</keyword>
<dbReference type="PANTHER" id="PTHR43322:SF5">
    <property type="entry name" value="1-DEOXY-D-XYLULOSE-5-PHOSPHATE SYNTHASE, CHLOROPLASTIC"/>
    <property type="match status" value="1"/>
</dbReference>
<dbReference type="Gene3D" id="3.40.50.920">
    <property type="match status" value="1"/>
</dbReference>
<evidence type="ECO:0000256" key="7">
    <source>
        <dbReference type="ARBA" id="ARBA00022977"/>
    </source>
</evidence>
<feature type="binding site" evidence="11">
    <location>
        <position position="383"/>
    </location>
    <ligand>
        <name>thiamine diphosphate</name>
        <dbReference type="ChEBI" id="CHEBI:58937"/>
    </ligand>
</feature>
<reference evidence="13 14" key="1">
    <citation type="journal article" date="2011" name="J. Bacteriol.">
        <title>Complete genome sequence of the plant growth-promoting endophyte Burkholderia phytofirmans strain PsJN.</title>
        <authorList>
            <person name="Weilharter A."/>
            <person name="Mitter B."/>
            <person name="Shin M.V."/>
            <person name="Chain P.S."/>
            <person name="Nowak J."/>
            <person name="Sessitsch A."/>
        </authorList>
    </citation>
    <scope>NUCLEOTIDE SEQUENCE [LARGE SCALE GENOMIC DNA]</scope>
    <source>
        <strain evidence="14">DSM 17436 / LMG 22146 / PsJN</strain>
    </source>
</reference>
<dbReference type="HAMAP" id="MF_00315">
    <property type="entry name" value="DXP_synth"/>
    <property type="match status" value="1"/>
</dbReference>
<dbReference type="FunFam" id="3.40.50.920:FF:000002">
    <property type="entry name" value="1-deoxy-D-xylulose-5-phosphate synthase"/>
    <property type="match status" value="1"/>
</dbReference>
<dbReference type="SUPFAM" id="SSF52922">
    <property type="entry name" value="TK C-terminal domain-like"/>
    <property type="match status" value="1"/>
</dbReference>
<evidence type="ECO:0000256" key="9">
    <source>
        <dbReference type="ARBA" id="ARBA00023229"/>
    </source>
</evidence>
<evidence type="ECO:0000256" key="6">
    <source>
        <dbReference type="ARBA" id="ARBA00022842"/>
    </source>
</evidence>
<dbReference type="GO" id="GO:0019288">
    <property type="term" value="P:isopentenyl diphosphate biosynthetic process, methylerythritol 4-phosphate pathway"/>
    <property type="evidence" value="ECO:0007669"/>
    <property type="project" value="TreeGrafter"/>
</dbReference>
<dbReference type="GO" id="GO:0030976">
    <property type="term" value="F:thiamine pyrophosphate binding"/>
    <property type="evidence" value="ECO:0007669"/>
    <property type="project" value="UniProtKB-UniRule"/>
</dbReference>
<feature type="binding site" evidence="11">
    <location>
        <position position="194"/>
    </location>
    <ligand>
        <name>thiamine diphosphate</name>
        <dbReference type="ChEBI" id="CHEBI:58937"/>
    </ligand>
</feature>
<feature type="binding site" evidence="11">
    <location>
        <position position="164"/>
    </location>
    <ligand>
        <name>Mg(2+)</name>
        <dbReference type="ChEBI" id="CHEBI:18420"/>
    </ligand>
</feature>
<dbReference type="InterPro" id="IPR020826">
    <property type="entry name" value="Transketolase_BS"/>
</dbReference>
<dbReference type="CDD" id="cd02007">
    <property type="entry name" value="TPP_DXS"/>
    <property type="match status" value="1"/>
</dbReference>
<evidence type="ECO:0000256" key="4">
    <source>
        <dbReference type="ARBA" id="ARBA00022679"/>
    </source>
</evidence>
<dbReference type="InterPro" id="IPR049557">
    <property type="entry name" value="Transketolase_CS"/>
</dbReference>
<dbReference type="STRING" id="398527.Bphyt_6781"/>
<dbReference type="Pfam" id="PF02780">
    <property type="entry name" value="Transketolase_C"/>
    <property type="match status" value="1"/>
</dbReference>
<dbReference type="KEGG" id="bpy:Bphyt_6781"/>
<dbReference type="InterPro" id="IPR005477">
    <property type="entry name" value="Dxylulose-5-P_synthase"/>
</dbReference>
<dbReference type="PROSITE" id="PS00801">
    <property type="entry name" value="TRANSKETOLASE_1"/>
    <property type="match status" value="1"/>
</dbReference>
<feature type="binding site" evidence="11">
    <location>
        <begin position="165"/>
        <end position="166"/>
    </location>
    <ligand>
        <name>thiamine diphosphate</name>
        <dbReference type="ChEBI" id="CHEBI:58937"/>
    </ligand>
</feature>
<evidence type="ECO:0000313" key="14">
    <source>
        <dbReference type="Proteomes" id="UP000001739"/>
    </source>
</evidence>
<protein>
    <recommendedName>
        <fullName evidence="11">1-deoxy-D-xylulose-5-phosphate synthase</fullName>
        <ecNumber evidence="11">2.2.1.7</ecNumber>
    </recommendedName>
    <alternativeName>
        <fullName evidence="11">1-deoxyxylulose-5-phosphate synthase</fullName>
        <shortName evidence="11">DXP synthase</shortName>
        <shortName evidence="11">DXPS</shortName>
    </alternativeName>
</protein>
<comment type="catalytic activity">
    <reaction evidence="11">
        <text>D-glyceraldehyde 3-phosphate + pyruvate + H(+) = 1-deoxy-D-xylulose 5-phosphate + CO2</text>
        <dbReference type="Rhea" id="RHEA:12605"/>
        <dbReference type="ChEBI" id="CHEBI:15361"/>
        <dbReference type="ChEBI" id="CHEBI:15378"/>
        <dbReference type="ChEBI" id="CHEBI:16526"/>
        <dbReference type="ChEBI" id="CHEBI:57792"/>
        <dbReference type="ChEBI" id="CHEBI:59776"/>
        <dbReference type="EC" id="2.2.1.7"/>
    </reaction>
</comment>
<dbReference type="InterPro" id="IPR029061">
    <property type="entry name" value="THDP-binding"/>
</dbReference>
<dbReference type="EMBL" id="CP001053">
    <property type="protein sequence ID" value="ACD21075.1"/>
    <property type="molecule type" value="Genomic_DNA"/>
</dbReference>
<keyword evidence="9 11" id="KW-0414">Isoprene biosynthesis</keyword>
<organism evidence="13 14">
    <name type="scientific">Paraburkholderia phytofirmans (strain DSM 17436 / LMG 22146 / PsJN)</name>
    <name type="common">Burkholderia phytofirmans</name>
    <dbReference type="NCBI Taxonomy" id="398527"/>
    <lineage>
        <taxon>Bacteria</taxon>
        <taxon>Pseudomonadati</taxon>
        <taxon>Pseudomonadota</taxon>
        <taxon>Betaproteobacteria</taxon>
        <taxon>Burkholderiales</taxon>
        <taxon>Burkholderiaceae</taxon>
        <taxon>Paraburkholderia</taxon>
    </lineage>
</organism>
<feature type="binding site" evidence="11">
    <location>
        <position position="301"/>
    </location>
    <ligand>
        <name>thiamine diphosphate</name>
        <dbReference type="ChEBI" id="CHEBI:58937"/>
    </ligand>
</feature>
<feature type="binding site" evidence="11">
    <location>
        <position position="92"/>
    </location>
    <ligand>
        <name>thiamine diphosphate</name>
        <dbReference type="ChEBI" id="CHEBI:58937"/>
    </ligand>
</feature>
<dbReference type="GO" id="GO:0000287">
    <property type="term" value="F:magnesium ion binding"/>
    <property type="evidence" value="ECO:0007669"/>
    <property type="project" value="UniProtKB-UniRule"/>
</dbReference>
<name>B2T9H3_PARPJ</name>
<comment type="pathway">
    <text evidence="1 11">Metabolic intermediate biosynthesis; 1-deoxy-D-xylulose 5-phosphate biosynthesis; 1-deoxy-D-xylulose 5-phosphate from D-glyceraldehyde 3-phosphate and pyruvate: step 1/1.</text>
</comment>
<dbReference type="EC" id="2.2.1.7" evidence="11"/>
<comment type="function">
    <text evidence="10 11">Catalyzes the acyloin condensation reaction between C atoms 2 and 3 of pyruvate and glyceraldehyde 3-phosphate to yield 1-deoxy-D-xylulose-5-phosphate (DXP).</text>
</comment>
<comment type="cofactor">
    <cofactor evidence="11">
        <name>Mg(2+)</name>
        <dbReference type="ChEBI" id="CHEBI:18420"/>
    </cofactor>
    <text evidence="11">Binds 1 Mg(2+) ion per subunit.</text>
</comment>
<feature type="domain" description="Transketolase-like pyrimidine-binding" evidence="12">
    <location>
        <begin position="332"/>
        <end position="496"/>
    </location>
</feature>
<dbReference type="InterPro" id="IPR009014">
    <property type="entry name" value="Transketo_C/PFOR_II"/>
</dbReference>
<keyword evidence="6 11" id="KW-0460">Magnesium</keyword>
<dbReference type="UniPathway" id="UPA00064">
    <property type="reaction ID" value="UER00091"/>
</dbReference>
<comment type="subunit">
    <text evidence="3 11">Homodimer.</text>
</comment>
<dbReference type="Pfam" id="PF02779">
    <property type="entry name" value="Transket_pyr"/>
    <property type="match status" value="1"/>
</dbReference>
<evidence type="ECO:0000256" key="11">
    <source>
        <dbReference type="HAMAP-Rule" id="MF_00315"/>
    </source>
</evidence>
<feature type="binding site" evidence="11">
    <location>
        <position position="194"/>
    </location>
    <ligand>
        <name>Mg(2+)</name>
        <dbReference type="ChEBI" id="CHEBI:18420"/>
    </ligand>
</feature>
<dbReference type="CDD" id="cd07033">
    <property type="entry name" value="TPP_PYR_DXS_TK_like"/>
    <property type="match status" value="1"/>
</dbReference>
<dbReference type="GO" id="GO:0016114">
    <property type="term" value="P:terpenoid biosynthetic process"/>
    <property type="evidence" value="ECO:0007669"/>
    <property type="project" value="UniProtKB-UniRule"/>
</dbReference>
<dbReference type="SUPFAM" id="SSF52518">
    <property type="entry name" value="Thiamin diphosphate-binding fold (THDP-binding)"/>
    <property type="match status" value="2"/>
</dbReference>
<dbReference type="eggNOG" id="COG1154">
    <property type="taxonomic scope" value="Bacteria"/>
</dbReference>
<evidence type="ECO:0000259" key="12">
    <source>
        <dbReference type="SMART" id="SM00861"/>
    </source>
</evidence>
<dbReference type="SMART" id="SM00861">
    <property type="entry name" value="Transket_pyr"/>
    <property type="match status" value="1"/>
</dbReference>
<dbReference type="PANTHER" id="PTHR43322">
    <property type="entry name" value="1-D-DEOXYXYLULOSE 5-PHOSPHATE SYNTHASE-RELATED"/>
    <property type="match status" value="1"/>
</dbReference>
<evidence type="ECO:0000256" key="5">
    <source>
        <dbReference type="ARBA" id="ARBA00022723"/>
    </source>
</evidence>
<comment type="similarity">
    <text evidence="2 11">Belongs to the transketolase family. DXPS subfamily.</text>
</comment>
<evidence type="ECO:0000256" key="8">
    <source>
        <dbReference type="ARBA" id="ARBA00023052"/>
    </source>
</evidence>
<accession>B2T9H3</accession>
<dbReference type="InterPro" id="IPR033248">
    <property type="entry name" value="Transketolase_C"/>
</dbReference>
<dbReference type="AlphaFoldDB" id="B2T9H3"/>
<dbReference type="InterPro" id="IPR005475">
    <property type="entry name" value="Transketolase-like_Pyr-bd"/>
</dbReference>
<comment type="cofactor">
    <cofactor evidence="11">
        <name>thiamine diphosphate</name>
        <dbReference type="ChEBI" id="CHEBI:58937"/>
    </cofactor>
    <text evidence="11">Binds 1 thiamine pyrophosphate per subunit.</text>
</comment>
<dbReference type="NCBIfam" id="TIGR00204">
    <property type="entry name" value="dxs"/>
    <property type="match status" value="1"/>
</dbReference>
<dbReference type="GO" id="GO:0009228">
    <property type="term" value="P:thiamine biosynthetic process"/>
    <property type="evidence" value="ECO:0007669"/>
    <property type="project" value="UniProtKB-UniRule"/>
</dbReference>
<dbReference type="HOGENOM" id="CLU_009227_1_4_4"/>
<dbReference type="FunFam" id="3.40.50.970:FF:000005">
    <property type="entry name" value="1-deoxy-D-xylulose-5-phosphate synthase"/>
    <property type="match status" value="1"/>
</dbReference>
<evidence type="ECO:0000313" key="13">
    <source>
        <dbReference type="EMBL" id="ACD21075.1"/>
    </source>
</evidence>
<dbReference type="GO" id="GO:0005829">
    <property type="term" value="C:cytosol"/>
    <property type="evidence" value="ECO:0007669"/>
    <property type="project" value="TreeGrafter"/>
</dbReference>